<organism evidence="1 2">
    <name type="scientific">Arachis hypogaea</name>
    <name type="common">Peanut</name>
    <dbReference type="NCBI Taxonomy" id="3818"/>
    <lineage>
        <taxon>Eukaryota</taxon>
        <taxon>Viridiplantae</taxon>
        <taxon>Streptophyta</taxon>
        <taxon>Embryophyta</taxon>
        <taxon>Tracheophyta</taxon>
        <taxon>Spermatophyta</taxon>
        <taxon>Magnoliopsida</taxon>
        <taxon>eudicotyledons</taxon>
        <taxon>Gunneridae</taxon>
        <taxon>Pentapetalae</taxon>
        <taxon>rosids</taxon>
        <taxon>fabids</taxon>
        <taxon>Fabales</taxon>
        <taxon>Fabaceae</taxon>
        <taxon>Papilionoideae</taxon>
        <taxon>50 kb inversion clade</taxon>
        <taxon>dalbergioids sensu lato</taxon>
        <taxon>Dalbergieae</taxon>
        <taxon>Pterocarpus clade</taxon>
        <taxon>Arachis</taxon>
    </lineage>
</organism>
<dbReference type="InterPro" id="IPR040256">
    <property type="entry name" value="At4g02000-like"/>
</dbReference>
<dbReference type="AlphaFoldDB" id="A0A445ED62"/>
<comment type="caution">
    <text evidence="1">The sequence shown here is derived from an EMBL/GenBank/DDBJ whole genome shotgun (WGS) entry which is preliminary data.</text>
</comment>
<protein>
    <submittedName>
        <fullName evidence="1">Uncharacterized protein</fullName>
    </submittedName>
</protein>
<gene>
    <name evidence="1" type="ORF">Ahy_A02g007793</name>
</gene>
<dbReference type="Proteomes" id="UP000289738">
    <property type="component" value="Chromosome A02"/>
</dbReference>
<dbReference type="PANTHER" id="PTHR31286:SF99">
    <property type="entry name" value="DUF4283 DOMAIN-CONTAINING PROTEIN"/>
    <property type="match status" value="1"/>
</dbReference>
<keyword evidence="2" id="KW-1185">Reference proteome</keyword>
<accession>A0A445ED62</accession>
<name>A0A445ED62_ARAHY</name>
<evidence type="ECO:0000313" key="2">
    <source>
        <dbReference type="Proteomes" id="UP000289738"/>
    </source>
</evidence>
<sequence length="104" mass="12022">MENLHYLTISFWKPNFNPIEASIEYTAAWVRLPGLTIEYYEKSMLERIGNIIGRTIKVDPNTADICRGKFAKLCVELDLTARLVSHYSINVVKYVVEYEGIHNI</sequence>
<reference evidence="1 2" key="1">
    <citation type="submission" date="2019-01" db="EMBL/GenBank/DDBJ databases">
        <title>Sequencing of cultivated peanut Arachis hypogaea provides insights into genome evolution and oil improvement.</title>
        <authorList>
            <person name="Chen X."/>
        </authorList>
    </citation>
    <scope>NUCLEOTIDE SEQUENCE [LARGE SCALE GENOMIC DNA]</scope>
    <source>
        <strain evidence="2">cv. Fuhuasheng</strain>
        <tissue evidence="1">Leaves</tissue>
    </source>
</reference>
<proteinExistence type="predicted"/>
<evidence type="ECO:0000313" key="1">
    <source>
        <dbReference type="EMBL" id="RYR73444.1"/>
    </source>
</evidence>
<dbReference type="PANTHER" id="PTHR31286">
    <property type="entry name" value="GLYCINE-RICH CELL WALL STRUCTURAL PROTEIN 1.8-LIKE"/>
    <property type="match status" value="1"/>
</dbReference>
<dbReference type="EMBL" id="SDMP01000002">
    <property type="protein sequence ID" value="RYR73444.1"/>
    <property type="molecule type" value="Genomic_DNA"/>
</dbReference>